<reference evidence="2 3" key="1">
    <citation type="submission" date="2017-02" db="EMBL/GenBank/DDBJ databases">
        <authorList>
            <person name="Peterson S.W."/>
        </authorList>
    </citation>
    <scope>NUCLEOTIDE SEQUENCE [LARGE SCALE GENOMIC DNA]</scope>
    <source>
        <strain evidence="2 3">LMG 22410</strain>
    </source>
</reference>
<organism evidence="2 3">
    <name type="scientific">Agrococcus casei LMG 22410</name>
    <dbReference type="NCBI Taxonomy" id="1255656"/>
    <lineage>
        <taxon>Bacteria</taxon>
        <taxon>Bacillati</taxon>
        <taxon>Actinomycetota</taxon>
        <taxon>Actinomycetes</taxon>
        <taxon>Micrococcales</taxon>
        <taxon>Microbacteriaceae</taxon>
        <taxon>Agrococcus</taxon>
    </lineage>
</organism>
<dbReference type="InterPro" id="IPR036388">
    <property type="entry name" value="WH-like_DNA-bd_sf"/>
</dbReference>
<dbReference type="Gene3D" id="1.10.10.10">
    <property type="entry name" value="Winged helix-like DNA-binding domain superfamily/Winged helix DNA-binding domain"/>
    <property type="match status" value="1"/>
</dbReference>
<dbReference type="PANTHER" id="PTHR23131:SF0">
    <property type="entry name" value="ENDORIBONUCLEASE LACTB2"/>
    <property type="match status" value="1"/>
</dbReference>
<evidence type="ECO:0000313" key="3">
    <source>
        <dbReference type="Proteomes" id="UP000195787"/>
    </source>
</evidence>
<evidence type="ECO:0000313" key="2">
    <source>
        <dbReference type="EMBL" id="SJM69038.1"/>
    </source>
</evidence>
<dbReference type="GeneID" id="303174124"/>
<keyword evidence="3" id="KW-1185">Reference proteome</keyword>
<dbReference type="SUPFAM" id="SSF56281">
    <property type="entry name" value="Metallo-hydrolase/oxidoreductase"/>
    <property type="match status" value="1"/>
</dbReference>
<dbReference type="InterPro" id="IPR001279">
    <property type="entry name" value="Metallo-B-lactamas"/>
</dbReference>
<dbReference type="GO" id="GO:0016787">
    <property type="term" value="F:hydrolase activity"/>
    <property type="evidence" value="ECO:0007669"/>
    <property type="project" value="UniProtKB-KW"/>
</dbReference>
<sequence length="236" mass="25112">MAITRILAPNPGPMTLDGTNTWLLSDGIVIDPGPEIDSHLDAICEHEVQLVLVSHWHPDHTDAVDAVHKRTGAPVRALDPAWCRAAEPLTDGEVIGDLRVIAVPGHTADSIAFVTDDAVLTGDTVLGSGTTVIMHPDGSIADYFASLDRLEALGDLRVLPGHGDELPSIAAIAREYRNHRLERLDEVRDALATAGIRADDAAALATVADSVYASVPDSLRQAVEAIVHAQLAFVQR</sequence>
<dbReference type="PANTHER" id="PTHR23131">
    <property type="entry name" value="ENDORIBONUCLEASE LACTB2"/>
    <property type="match status" value="1"/>
</dbReference>
<dbReference type="InterPro" id="IPR050662">
    <property type="entry name" value="Sec-metab_biosynth-thioest"/>
</dbReference>
<dbReference type="Gene3D" id="3.60.15.10">
    <property type="entry name" value="Ribonuclease Z/Hydroxyacylglutathione hydrolase-like"/>
    <property type="match status" value="1"/>
</dbReference>
<dbReference type="SMART" id="SM00849">
    <property type="entry name" value="Lactamase_B"/>
    <property type="match status" value="1"/>
</dbReference>
<keyword evidence="2" id="KW-0378">Hydrolase</keyword>
<evidence type="ECO:0000259" key="1">
    <source>
        <dbReference type="SMART" id="SM00849"/>
    </source>
</evidence>
<proteinExistence type="predicted"/>
<dbReference type="RefSeq" id="WP_086992968.1">
    <property type="nucleotide sequence ID" value="NZ_FUHU01000046.1"/>
</dbReference>
<accession>A0A1R4GLG9</accession>
<dbReference type="OrthoDB" id="9788263at2"/>
<protein>
    <submittedName>
        <fullName evidence="2">Zn-dependent hydrolases, including glyoxylases</fullName>
    </submittedName>
</protein>
<dbReference type="Proteomes" id="UP000195787">
    <property type="component" value="Unassembled WGS sequence"/>
</dbReference>
<gene>
    <name evidence="2" type="ORF">CZ674_12980</name>
</gene>
<dbReference type="CDD" id="cd16278">
    <property type="entry name" value="metallo-hydrolase-like_MBL-fold"/>
    <property type="match status" value="1"/>
</dbReference>
<dbReference type="InterPro" id="IPR036866">
    <property type="entry name" value="RibonucZ/Hydroxyglut_hydro"/>
</dbReference>
<dbReference type="EMBL" id="FUHU01000046">
    <property type="protein sequence ID" value="SJM69038.1"/>
    <property type="molecule type" value="Genomic_DNA"/>
</dbReference>
<name>A0A1R4GLG9_9MICO</name>
<feature type="domain" description="Metallo-beta-lactamase" evidence="1">
    <location>
        <begin position="18"/>
        <end position="162"/>
    </location>
</feature>
<dbReference type="AlphaFoldDB" id="A0A1R4GLG9"/>